<dbReference type="PRINTS" id="PR01021">
    <property type="entry name" value="OMPADOMAIN"/>
</dbReference>
<feature type="region of interest" description="Disordered" evidence="5">
    <location>
        <begin position="469"/>
        <end position="488"/>
    </location>
</feature>
<feature type="domain" description="OmpA-like" evidence="6">
    <location>
        <begin position="502"/>
        <end position="619"/>
    </location>
</feature>
<organism evidence="7 8">
    <name type="scientific">Rhodovulum sulfidophilum</name>
    <name type="common">Rhodobacter sulfidophilus</name>
    <dbReference type="NCBI Taxonomy" id="35806"/>
    <lineage>
        <taxon>Bacteria</taxon>
        <taxon>Pseudomonadati</taxon>
        <taxon>Pseudomonadota</taxon>
        <taxon>Alphaproteobacteria</taxon>
        <taxon>Rhodobacterales</taxon>
        <taxon>Paracoccaceae</taxon>
        <taxon>Rhodovulum</taxon>
    </lineage>
</organism>
<evidence type="ECO:0000256" key="2">
    <source>
        <dbReference type="ARBA" id="ARBA00023136"/>
    </source>
</evidence>
<dbReference type="CDD" id="cd07185">
    <property type="entry name" value="OmpA_C-like"/>
    <property type="match status" value="1"/>
</dbReference>
<evidence type="ECO:0000256" key="3">
    <source>
        <dbReference type="ARBA" id="ARBA00023237"/>
    </source>
</evidence>
<dbReference type="Pfam" id="PF00691">
    <property type="entry name" value="OmpA"/>
    <property type="match status" value="1"/>
</dbReference>
<keyword evidence="3" id="KW-0998">Cell outer membrane</keyword>
<evidence type="ECO:0000313" key="8">
    <source>
        <dbReference type="Proteomes" id="UP000249185"/>
    </source>
</evidence>
<evidence type="ECO:0000256" key="5">
    <source>
        <dbReference type="SAM" id="MobiDB-lite"/>
    </source>
</evidence>
<accession>A0A2W5N879</accession>
<gene>
    <name evidence="7" type="ORF">DI556_09370</name>
</gene>
<protein>
    <recommendedName>
        <fullName evidence="6">OmpA-like domain-containing protein</fullName>
    </recommendedName>
</protein>
<feature type="compositionally biased region" description="Low complexity" evidence="5">
    <location>
        <begin position="622"/>
        <end position="666"/>
    </location>
</feature>
<feature type="region of interest" description="Disordered" evidence="5">
    <location>
        <begin position="622"/>
        <end position="686"/>
    </location>
</feature>
<evidence type="ECO:0000313" key="7">
    <source>
        <dbReference type="EMBL" id="PZQ49672.1"/>
    </source>
</evidence>
<proteinExistence type="predicted"/>
<dbReference type="PANTHER" id="PTHR30329:SF21">
    <property type="entry name" value="LIPOPROTEIN YIAD-RELATED"/>
    <property type="match status" value="1"/>
</dbReference>
<dbReference type="InterPro" id="IPR006665">
    <property type="entry name" value="OmpA-like"/>
</dbReference>
<dbReference type="PANTHER" id="PTHR30329">
    <property type="entry name" value="STATOR ELEMENT OF FLAGELLAR MOTOR COMPLEX"/>
    <property type="match status" value="1"/>
</dbReference>
<feature type="compositionally biased region" description="Pro residues" evidence="5">
    <location>
        <begin position="471"/>
        <end position="482"/>
    </location>
</feature>
<dbReference type="Proteomes" id="UP000249185">
    <property type="component" value="Unassembled WGS sequence"/>
</dbReference>
<evidence type="ECO:0000256" key="4">
    <source>
        <dbReference type="PROSITE-ProRule" id="PRU00473"/>
    </source>
</evidence>
<dbReference type="AlphaFoldDB" id="A0A2W5N879"/>
<evidence type="ECO:0000259" key="6">
    <source>
        <dbReference type="PROSITE" id="PS51123"/>
    </source>
</evidence>
<dbReference type="InterPro" id="IPR050330">
    <property type="entry name" value="Bact_OuterMem_StrucFunc"/>
</dbReference>
<dbReference type="SUPFAM" id="SSF103088">
    <property type="entry name" value="OmpA-like"/>
    <property type="match status" value="1"/>
</dbReference>
<dbReference type="Gene3D" id="3.40.1520.20">
    <property type="match status" value="3"/>
</dbReference>
<name>A0A2W5N879_RHOSU</name>
<keyword evidence="2 4" id="KW-0472">Membrane</keyword>
<dbReference type="InterPro" id="IPR036737">
    <property type="entry name" value="OmpA-like_sf"/>
</dbReference>
<comment type="caution">
    <text evidence="7">The sequence shown here is derived from an EMBL/GenBank/DDBJ whole genome shotgun (WGS) entry which is preliminary data.</text>
</comment>
<evidence type="ECO:0000256" key="1">
    <source>
        <dbReference type="ARBA" id="ARBA00004442"/>
    </source>
</evidence>
<dbReference type="GO" id="GO:0009279">
    <property type="term" value="C:cell outer membrane"/>
    <property type="evidence" value="ECO:0007669"/>
    <property type="project" value="UniProtKB-SubCell"/>
</dbReference>
<dbReference type="Gene3D" id="3.30.1330.60">
    <property type="entry name" value="OmpA-like domain"/>
    <property type="match status" value="1"/>
</dbReference>
<dbReference type="InterPro" id="IPR006664">
    <property type="entry name" value="OMP_bac"/>
</dbReference>
<dbReference type="PROSITE" id="PS51123">
    <property type="entry name" value="OMPA_2"/>
    <property type="match status" value="1"/>
</dbReference>
<reference evidence="7 8" key="1">
    <citation type="submission" date="2017-08" db="EMBL/GenBank/DDBJ databases">
        <title>Infants hospitalized years apart are colonized by the same room-sourced microbial strains.</title>
        <authorList>
            <person name="Brooks B."/>
            <person name="Olm M.R."/>
            <person name="Firek B.A."/>
            <person name="Baker R."/>
            <person name="Thomas B.C."/>
            <person name="Morowitz M.J."/>
            <person name="Banfield J.F."/>
        </authorList>
    </citation>
    <scope>NUCLEOTIDE SEQUENCE [LARGE SCALE GENOMIC DNA]</scope>
    <source>
        <strain evidence="7">S2_005_002_R2_34</strain>
    </source>
</reference>
<dbReference type="EMBL" id="QFPW01000006">
    <property type="protein sequence ID" value="PZQ49672.1"/>
    <property type="molecule type" value="Genomic_DNA"/>
</dbReference>
<comment type="subcellular location">
    <subcellularLocation>
        <location evidence="1">Cell outer membrane</location>
    </subcellularLocation>
</comment>
<sequence>MRPAAFLFGVIALGATGAGAWYLAREGVARFEVETGAGVGGALAEAGQPWASAATDGLRVLLSGEAPDEAARVRALGVARALVDARRVEDHMTIRAADPVAPPDFSLEILRDGERVSLIGLVPEEGGRAAIRSGLEAAGLAATISDMLQTAAQPMPPGWTDSLALGLRALREAPRAKVSVTPGHVGVAAAVESEAARRDLEARLRAARPKTVMLTLEVTAPRPVISPFQIDFVSDGTTGHFETCSAESVADVVELSVAARPLGLAADPDCAIGLGAPSPDWAEAVARGLEALRALGGGRFAIRDVDATLTAPAGVDPAKLTEVGAALDRALPDVFSLTTVTPPRMETTADGAEVYAPRFDAVLSAGGVLRLGGALQNPTSREAVEAYAAARVGHDRIENTTVIDPTLPDGWPGRVLIGVAALSELREGTLEITPEKVTLRGTGPDAETNARVEALLAEKLGQGGAAELEVAPPPAAPAPAPVPAAATPTQEDPAERAAHCAEDATAILAEGQIRFAPGSAEIDPESAGTIQAIGDVLRGCPRGAFEIGGHTDSQGGPQANLRLSERRAEAVVAALRPEAPAGVRLTARGFGAAEPIADNDTAEGRARNRRITFEVVAEAAAPATTAAGGAAPDAAPAGEATPETTPAGEAAPETAPAEVAPLPAEGSGDEDVAPLPAEGSGDGDME</sequence>